<keyword evidence="6" id="KW-0539">Nucleus</keyword>
<dbReference type="SMART" id="SM00360">
    <property type="entry name" value="RRM"/>
    <property type="match status" value="2"/>
</dbReference>
<comment type="caution">
    <text evidence="13">The sequence shown here is derived from an EMBL/GenBank/DDBJ whole genome shotgun (WGS) entry which is preliminary data.</text>
</comment>
<evidence type="ECO:0000256" key="1">
    <source>
        <dbReference type="ARBA" id="ARBA00004123"/>
    </source>
</evidence>
<evidence type="ECO:0000256" key="3">
    <source>
        <dbReference type="ARBA" id="ARBA00022664"/>
    </source>
</evidence>
<dbReference type="AlphaFoldDB" id="A0A394D9Y5"/>
<feature type="domain" description="RRM" evidence="12">
    <location>
        <begin position="190"/>
        <end position="269"/>
    </location>
</feature>
<comment type="function">
    <text evidence="7">Heterogeneous nuclear ribonucleoprotein (hnRNP)-protein binding the poly(A) tail of mRNA and probably involved in some steps of pre-mRNA maturation.</text>
</comment>
<comment type="similarity">
    <text evidence="8">Belongs to the polyadenylate-binding RBP47 family.</text>
</comment>
<dbReference type="EMBL" id="MLAU01007327">
    <property type="protein sequence ID" value="OIW20272.1"/>
    <property type="molecule type" value="Genomic_DNA"/>
</dbReference>
<feature type="region of interest" description="Disordered" evidence="11">
    <location>
        <begin position="268"/>
        <end position="291"/>
    </location>
</feature>
<evidence type="ECO:0000256" key="2">
    <source>
        <dbReference type="ARBA" id="ARBA00004463"/>
    </source>
</evidence>
<evidence type="ECO:0000256" key="6">
    <source>
        <dbReference type="ARBA" id="ARBA00023242"/>
    </source>
</evidence>
<dbReference type="STRING" id="3871.A0A394D9Y5"/>
<evidence type="ECO:0000256" key="4">
    <source>
        <dbReference type="ARBA" id="ARBA00022737"/>
    </source>
</evidence>
<feature type="domain" description="RRM" evidence="12">
    <location>
        <begin position="97"/>
        <end position="177"/>
    </location>
</feature>
<dbReference type="GO" id="GO:0005829">
    <property type="term" value="C:cytosol"/>
    <property type="evidence" value="ECO:0007669"/>
    <property type="project" value="TreeGrafter"/>
</dbReference>
<proteinExistence type="inferred from homology"/>
<dbReference type="SUPFAM" id="SSF54928">
    <property type="entry name" value="RNA-binding domain, RBD"/>
    <property type="match status" value="2"/>
</dbReference>
<comment type="subcellular location">
    <subcellularLocation>
        <location evidence="2">Cytoplasmic granule</location>
    </subcellularLocation>
    <subcellularLocation>
        <location evidence="1">Nucleus</location>
    </subcellularLocation>
</comment>
<evidence type="ECO:0000256" key="9">
    <source>
        <dbReference type="ARBA" id="ARBA00063471"/>
    </source>
</evidence>
<protein>
    <recommendedName>
        <fullName evidence="12">RRM domain-containing protein</fullName>
    </recommendedName>
</protein>
<organism evidence="13 14">
    <name type="scientific">Lupinus angustifolius</name>
    <name type="common">Narrow-leaved blue lupine</name>
    <dbReference type="NCBI Taxonomy" id="3871"/>
    <lineage>
        <taxon>Eukaryota</taxon>
        <taxon>Viridiplantae</taxon>
        <taxon>Streptophyta</taxon>
        <taxon>Embryophyta</taxon>
        <taxon>Tracheophyta</taxon>
        <taxon>Spermatophyta</taxon>
        <taxon>Magnoliopsida</taxon>
        <taxon>eudicotyledons</taxon>
        <taxon>Gunneridae</taxon>
        <taxon>Pentapetalae</taxon>
        <taxon>rosids</taxon>
        <taxon>fabids</taxon>
        <taxon>Fabales</taxon>
        <taxon>Fabaceae</taxon>
        <taxon>Papilionoideae</taxon>
        <taxon>50 kb inversion clade</taxon>
        <taxon>genistoids sensu lato</taxon>
        <taxon>core genistoids</taxon>
        <taxon>Genisteae</taxon>
        <taxon>Lupinus</taxon>
    </lineage>
</organism>
<evidence type="ECO:0000256" key="8">
    <source>
        <dbReference type="ARBA" id="ARBA00061069"/>
    </source>
</evidence>
<dbReference type="FunFam" id="3.30.70.330:FF:000144">
    <property type="entry name" value="Polyadenylate-binding protein RBP47B"/>
    <property type="match status" value="1"/>
</dbReference>
<dbReference type="InterPro" id="IPR050825">
    <property type="entry name" value="RBM42_RBP45_47-like"/>
</dbReference>
<keyword evidence="3" id="KW-0507">mRNA processing</keyword>
<dbReference type="Pfam" id="PF00076">
    <property type="entry name" value="RRM_1"/>
    <property type="match status" value="2"/>
</dbReference>
<dbReference type="FunFam" id="3.30.70.330:FF:000103">
    <property type="entry name" value="Polyadenylate-binding protein RBP47B"/>
    <property type="match status" value="1"/>
</dbReference>
<evidence type="ECO:0000256" key="5">
    <source>
        <dbReference type="ARBA" id="ARBA00022884"/>
    </source>
</evidence>
<name>A0A394D9Y5_LUPAN</name>
<feature type="compositionally biased region" description="Low complexity" evidence="11">
    <location>
        <begin position="1"/>
        <end position="26"/>
    </location>
</feature>
<dbReference type="PANTHER" id="PTHR47640">
    <property type="entry name" value="TRNA SELENOCYSTEINE 1-ASSOCIATED PROTEIN 1-RELATED-RELATED"/>
    <property type="match status" value="1"/>
</dbReference>
<sequence>MQQSNDSDSSSQQHSEQQNQPQQHRQPQPPPHVAVAQHWLPVQYPAMVMPHHMLPPQPYAPPPPYLPYHHHQYQHVPHVTHHQQQHHHHGSKSGENKTIWVGDLFHWMDESYLHRCFASTGEISSIKVIRNKHTCLSEGYGFVEFYSHATAENVLQNYAGILMPNTEQPFRLNWATFSTGDKGSDNVPDLSIFVGDLAADVTDSLLHETFSARYPSVKSAKVVFDVNTGRSRGYGFVRFGDDNERSQAMTEMNGVHCSSRAMRIGAATPRKSSGYQQGGQSNGASNQAEADSTNTTFRMDFGSPWNGAYYGGPVYDGYGYALPPPHDPRIYAAAYGAYPAYGGYQQQVS</sequence>
<dbReference type="Proteomes" id="UP000188354">
    <property type="component" value="Unassembled WGS sequence"/>
</dbReference>
<dbReference type="GO" id="GO:0003729">
    <property type="term" value="F:mRNA binding"/>
    <property type="evidence" value="ECO:0007669"/>
    <property type="project" value="InterPro"/>
</dbReference>
<dbReference type="InterPro" id="IPR000504">
    <property type="entry name" value="RRM_dom"/>
</dbReference>
<keyword evidence="4" id="KW-0677">Repeat</keyword>
<evidence type="ECO:0000259" key="12">
    <source>
        <dbReference type="PROSITE" id="PS50102"/>
    </source>
</evidence>
<dbReference type="Gene3D" id="3.30.70.330">
    <property type="match status" value="2"/>
</dbReference>
<reference evidence="13 14" key="1">
    <citation type="journal article" date="2017" name="Plant Biotechnol. J.">
        <title>A comprehensive draft genome sequence for lupin (Lupinus angustifolius), an emerging health food: insights into plant-microbe interactions and legume evolution.</title>
        <authorList>
            <person name="Hane J.K."/>
            <person name="Ming Y."/>
            <person name="Kamphuis L.G."/>
            <person name="Nelson M.N."/>
            <person name="Garg G."/>
            <person name="Atkins C.A."/>
            <person name="Bayer P.E."/>
            <person name="Bravo A."/>
            <person name="Bringans S."/>
            <person name="Cannon S."/>
            <person name="Edwards D."/>
            <person name="Foley R."/>
            <person name="Gao L.L."/>
            <person name="Harrison M.J."/>
            <person name="Huang W."/>
            <person name="Hurgobin B."/>
            <person name="Li S."/>
            <person name="Liu C.W."/>
            <person name="McGrath A."/>
            <person name="Morahan G."/>
            <person name="Murray J."/>
            <person name="Weller J."/>
            <person name="Jian J."/>
            <person name="Singh K.B."/>
        </authorList>
    </citation>
    <scope>NUCLEOTIDE SEQUENCE [LARGE SCALE GENOMIC DNA]</scope>
    <source>
        <strain evidence="14">cv. Tanjil</strain>
        <tissue evidence="13">Whole plant</tissue>
    </source>
</reference>
<evidence type="ECO:0000313" key="14">
    <source>
        <dbReference type="Proteomes" id="UP000188354"/>
    </source>
</evidence>
<evidence type="ECO:0000256" key="7">
    <source>
        <dbReference type="ARBA" id="ARBA00057395"/>
    </source>
</evidence>
<dbReference type="GO" id="GO:0005634">
    <property type="term" value="C:nucleus"/>
    <property type="evidence" value="ECO:0007669"/>
    <property type="project" value="UniProtKB-SubCell"/>
</dbReference>
<evidence type="ECO:0000313" key="13">
    <source>
        <dbReference type="EMBL" id="OIW20272.1"/>
    </source>
</evidence>
<evidence type="ECO:0000256" key="10">
    <source>
        <dbReference type="PROSITE-ProRule" id="PRU00176"/>
    </source>
</evidence>
<dbReference type="GO" id="GO:0006397">
    <property type="term" value="P:mRNA processing"/>
    <property type="evidence" value="ECO:0007669"/>
    <property type="project" value="UniProtKB-KW"/>
</dbReference>
<dbReference type="InterPro" id="IPR035979">
    <property type="entry name" value="RBD_domain_sf"/>
</dbReference>
<evidence type="ECO:0000256" key="11">
    <source>
        <dbReference type="SAM" id="MobiDB-lite"/>
    </source>
</evidence>
<dbReference type="PROSITE" id="PS50102">
    <property type="entry name" value="RRM"/>
    <property type="match status" value="2"/>
</dbReference>
<keyword evidence="5 10" id="KW-0694">RNA-binding</keyword>
<gene>
    <name evidence="13" type="ORF">TanjilG_08232</name>
</gene>
<dbReference type="CDD" id="cd12345">
    <property type="entry name" value="RRM2_SECp43_like"/>
    <property type="match status" value="1"/>
</dbReference>
<feature type="region of interest" description="Disordered" evidence="11">
    <location>
        <begin position="1"/>
        <end position="32"/>
    </location>
</feature>
<accession>A0A394D9Y5</accession>
<dbReference type="InterPro" id="IPR012677">
    <property type="entry name" value="Nucleotide-bd_a/b_plait_sf"/>
</dbReference>
<keyword evidence="14" id="KW-1185">Reference proteome</keyword>
<comment type="subunit">
    <text evidence="9">Interacts with the poly(A) tail of mRNA in nucleus.</text>
</comment>
<dbReference type="Gramene" id="OIW20272">
    <property type="protein sequence ID" value="OIW20272"/>
    <property type="gene ID" value="TanjilG_08232"/>
</dbReference>
<dbReference type="PANTHER" id="PTHR47640:SF16">
    <property type="entry name" value="POLYADENYLATE-BINDING PROTEIN RBP47C-RELATED"/>
    <property type="match status" value="1"/>
</dbReference>
<dbReference type="CDD" id="cd12344">
    <property type="entry name" value="RRM1_SECp43_like"/>
    <property type="match status" value="1"/>
</dbReference>